<dbReference type="AlphaFoldDB" id="A0A8C2WT24"/>
<keyword evidence="13" id="KW-1185">Reference proteome</keyword>
<comment type="catalytic activity">
    <reaction evidence="1 9">
        <text>S-ubiquitinyl-[E2 ubiquitin-conjugating enzyme]-L-cysteine + [acceptor protein]-L-lysine = [E2 ubiquitin-conjugating enzyme]-L-cysteine + N(6)-ubiquitinyl-[acceptor protein]-L-lysine.</text>
        <dbReference type="EC" id="2.3.2.27"/>
    </reaction>
</comment>
<dbReference type="GO" id="GO:0005737">
    <property type="term" value="C:cytoplasm"/>
    <property type="evidence" value="ECO:0007669"/>
    <property type="project" value="UniProtKB-SubCell"/>
</dbReference>
<dbReference type="GO" id="GO:0016567">
    <property type="term" value="P:protein ubiquitination"/>
    <property type="evidence" value="ECO:0007669"/>
    <property type="project" value="UniProtKB-UniRule"/>
</dbReference>
<dbReference type="GO" id="GO:0007219">
    <property type="term" value="P:Notch signaling pathway"/>
    <property type="evidence" value="ECO:0007669"/>
    <property type="project" value="InterPro"/>
</dbReference>
<dbReference type="Pfam" id="PF00097">
    <property type="entry name" value="zf-C3HC4"/>
    <property type="match status" value="1"/>
</dbReference>
<comment type="subcellular location">
    <subcellularLocation>
        <location evidence="9">Cytoplasm</location>
    </subcellularLocation>
</comment>
<evidence type="ECO:0000256" key="2">
    <source>
        <dbReference type="ARBA" id="ARBA00004906"/>
    </source>
</evidence>
<comment type="pathway">
    <text evidence="2 9">Protein modification; protein ubiquitination.</text>
</comment>
<evidence type="ECO:0000256" key="9">
    <source>
        <dbReference type="RuleBase" id="RU367105"/>
    </source>
</evidence>
<feature type="domain" description="RING-type" evidence="11">
    <location>
        <begin position="45"/>
        <end position="84"/>
    </location>
</feature>
<proteinExistence type="inferred from homology"/>
<feature type="region of interest" description="Disordered" evidence="10">
    <location>
        <begin position="1"/>
        <end position="38"/>
    </location>
</feature>
<evidence type="ECO:0000256" key="10">
    <source>
        <dbReference type="SAM" id="MobiDB-lite"/>
    </source>
</evidence>
<dbReference type="Proteomes" id="UP000694565">
    <property type="component" value="Unplaced"/>
</dbReference>
<keyword evidence="5 9" id="KW-0479">Metal-binding</keyword>
<organism evidence="12 13">
    <name type="scientific">Cyclopterus lumpus</name>
    <name type="common">Lumpsucker</name>
    <dbReference type="NCBI Taxonomy" id="8103"/>
    <lineage>
        <taxon>Eukaryota</taxon>
        <taxon>Metazoa</taxon>
        <taxon>Chordata</taxon>
        <taxon>Craniata</taxon>
        <taxon>Vertebrata</taxon>
        <taxon>Euteleostomi</taxon>
        <taxon>Actinopterygii</taxon>
        <taxon>Neopterygii</taxon>
        <taxon>Teleostei</taxon>
        <taxon>Neoteleostei</taxon>
        <taxon>Acanthomorphata</taxon>
        <taxon>Eupercaria</taxon>
        <taxon>Perciformes</taxon>
        <taxon>Cottioidei</taxon>
        <taxon>Cottales</taxon>
        <taxon>Cyclopteridae</taxon>
        <taxon>Cyclopterus</taxon>
    </lineage>
</organism>
<dbReference type="InterPro" id="IPR039396">
    <property type="entry name" value="Deltex_C"/>
</dbReference>
<dbReference type="InterPro" id="IPR018957">
    <property type="entry name" value="Znf_C3HC4_RING-type"/>
</dbReference>
<evidence type="ECO:0000259" key="11">
    <source>
        <dbReference type="PROSITE" id="PS50089"/>
    </source>
</evidence>
<feature type="compositionally biased region" description="Polar residues" evidence="10">
    <location>
        <begin position="1"/>
        <end position="11"/>
    </location>
</feature>
<evidence type="ECO:0000256" key="1">
    <source>
        <dbReference type="ARBA" id="ARBA00000900"/>
    </source>
</evidence>
<dbReference type="PROSITE" id="PS50089">
    <property type="entry name" value="ZF_RING_2"/>
    <property type="match status" value="1"/>
</dbReference>
<accession>A0A8C2WT24</accession>
<dbReference type="Gene3D" id="3.30.40.10">
    <property type="entry name" value="Zinc/RING finger domain, C3HC4 (zinc finger)"/>
    <property type="match status" value="1"/>
</dbReference>
<evidence type="ECO:0000256" key="5">
    <source>
        <dbReference type="ARBA" id="ARBA00022723"/>
    </source>
</evidence>
<evidence type="ECO:0000313" key="12">
    <source>
        <dbReference type="Ensembl" id="ENSCLMP00005007345.1"/>
    </source>
</evidence>
<comment type="similarity">
    <text evidence="3 9">Belongs to the Deltex family.</text>
</comment>
<reference evidence="12" key="2">
    <citation type="submission" date="2025-09" db="UniProtKB">
        <authorList>
            <consortium name="Ensembl"/>
        </authorList>
    </citation>
    <scope>IDENTIFICATION</scope>
</reference>
<sequence length="224" mass="24332">MSFTWQNQSEGASGGRGLDGQSGYNTGAATGGGATAGDPAEDENCPICMDKCTNKKQLKCTHEFCAECLEKSTQVIGPTCPVCKDIFGLIEGDQPDGEMKWTCFPSPLPGFPDCGSITIYYNIQSGVQTKKHSNPGKHYYGLTRTAYLPDNKEGNEVLKLLKKAFDQRLIFTVGTSRTTGKDNQVTWNDIHHKTNMTGGAAGFGYPDDRYLGRVKEELKAKGIV</sequence>
<keyword evidence="6 8" id="KW-0863">Zinc-finger</keyword>
<dbReference type="CDD" id="cd09633">
    <property type="entry name" value="Deltex_C"/>
    <property type="match status" value="1"/>
</dbReference>
<dbReference type="InterPro" id="IPR013083">
    <property type="entry name" value="Znf_RING/FYVE/PHD"/>
</dbReference>
<dbReference type="EC" id="2.3.2.27" evidence="9"/>
<dbReference type="SUPFAM" id="SSF57850">
    <property type="entry name" value="RING/U-box"/>
    <property type="match status" value="1"/>
</dbReference>
<dbReference type="PROSITE" id="PS00518">
    <property type="entry name" value="ZF_RING_1"/>
    <property type="match status" value="1"/>
</dbReference>
<dbReference type="FunFam" id="3.30.390.130:FF:000001">
    <property type="entry name" value="Probable E3 ubiquitin-protein ligase DTX3"/>
    <property type="match status" value="1"/>
</dbReference>
<dbReference type="GO" id="GO:0008270">
    <property type="term" value="F:zinc ion binding"/>
    <property type="evidence" value="ECO:0007669"/>
    <property type="project" value="UniProtKB-KW"/>
</dbReference>
<evidence type="ECO:0000256" key="4">
    <source>
        <dbReference type="ARBA" id="ARBA00022679"/>
    </source>
</evidence>
<dbReference type="UniPathway" id="UPA00143"/>
<name>A0A8C2WT24_CYCLU</name>
<keyword evidence="7 9" id="KW-0862">Zinc</keyword>
<reference evidence="12" key="1">
    <citation type="submission" date="2025-08" db="UniProtKB">
        <authorList>
            <consortium name="Ensembl"/>
        </authorList>
    </citation>
    <scope>IDENTIFICATION</scope>
</reference>
<evidence type="ECO:0000313" key="13">
    <source>
        <dbReference type="Proteomes" id="UP000694565"/>
    </source>
</evidence>
<dbReference type="InterPro" id="IPR001841">
    <property type="entry name" value="Znf_RING"/>
</dbReference>
<dbReference type="Gene3D" id="3.30.390.130">
    <property type="match status" value="1"/>
</dbReference>
<protein>
    <recommendedName>
        <fullName evidence="9">E3 ubiquitin-protein ligase</fullName>
        <ecNumber evidence="9">2.3.2.27</ecNumber>
    </recommendedName>
</protein>
<dbReference type="Ensembl" id="ENSCLMT00005007856.1">
    <property type="protein sequence ID" value="ENSCLMP00005007345.1"/>
    <property type="gene ID" value="ENSCLMG00005004000.1"/>
</dbReference>
<dbReference type="GeneTree" id="ENSGT00940000154578"/>
<dbReference type="SMART" id="SM00184">
    <property type="entry name" value="RING"/>
    <property type="match status" value="1"/>
</dbReference>
<keyword evidence="4 9" id="KW-0808">Transferase</keyword>
<evidence type="ECO:0000256" key="6">
    <source>
        <dbReference type="ARBA" id="ARBA00022771"/>
    </source>
</evidence>
<dbReference type="PANTHER" id="PTHR12622">
    <property type="entry name" value="DELTEX-RELATED"/>
    <property type="match status" value="1"/>
</dbReference>
<keyword evidence="9" id="KW-0963">Cytoplasm</keyword>
<evidence type="ECO:0000256" key="3">
    <source>
        <dbReference type="ARBA" id="ARBA00009413"/>
    </source>
</evidence>
<evidence type="ECO:0000256" key="7">
    <source>
        <dbReference type="ARBA" id="ARBA00022833"/>
    </source>
</evidence>
<dbReference type="InterPro" id="IPR017907">
    <property type="entry name" value="Znf_RING_CS"/>
</dbReference>
<dbReference type="GO" id="GO:0061630">
    <property type="term" value="F:ubiquitin protein ligase activity"/>
    <property type="evidence" value="ECO:0007669"/>
    <property type="project" value="UniProtKB-UniRule"/>
</dbReference>
<evidence type="ECO:0000256" key="8">
    <source>
        <dbReference type="PROSITE-ProRule" id="PRU00175"/>
    </source>
</evidence>
<dbReference type="Pfam" id="PF18102">
    <property type="entry name" value="DTC"/>
    <property type="match status" value="1"/>
</dbReference>
<dbReference type="InterPro" id="IPR039399">
    <property type="entry name" value="Deltex_C_sf"/>
</dbReference>
<dbReference type="InterPro" id="IPR039398">
    <property type="entry name" value="Deltex_fam"/>
</dbReference>